<organism evidence="1">
    <name type="scientific">Ignisphaera aggregans</name>
    <dbReference type="NCBI Taxonomy" id="334771"/>
    <lineage>
        <taxon>Archaea</taxon>
        <taxon>Thermoproteota</taxon>
        <taxon>Thermoprotei</taxon>
        <taxon>Desulfurococcales</taxon>
        <taxon>Desulfurococcaceae</taxon>
        <taxon>Ignisphaera</taxon>
    </lineage>
</organism>
<accession>A0A7C5XK63</accession>
<comment type="caution">
    <text evidence="1">The sequence shown here is derived from an EMBL/GenBank/DDBJ whole genome shotgun (WGS) entry which is preliminary data.</text>
</comment>
<sequence length="183" mass="21613">MAKSYIFKKLRDLNHRVVVVVSHNNYIYEVDGVLGEDILDIFEEHSFEEIEEALLDLGLDKDVVEVLTSKRQDFYYSDLKGVDIYKEEGGRYLNLAVADPIPELRKALERGFIPVIEFSEEPIRGLASLVLYEEIMYFSKRFDRDEIYIDEFLDLVEEMVRKGFILCREEDMASKCRYFKRQV</sequence>
<dbReference type="EMBL" id="DRZI01000112">
    <property type="protein sequence ID" value="HHP81542.1"/>
    <property type="molecule type" value="Genomic_DNA"/>
</dbReference>
<evidence type="ECO:0000313" key="1">
    <source>
        <dbReference type="EMBL" id="HHP81542.1"/>
    </source>
</evidence>
<proteinExistence type="predicted"/>
<protein>
    <submittedName>
        <fullName evidence="1">Uncharacterized protein</fullName>
    </submittedName>
</protein>
<name>A0A7C5XK63_9CREN</name>
<dbReference type="AlphaFoldDB" id="A0A7C5XK63"/>
<reference evidence="1" key="1">
    <citation type="journal article" date="2020" name="mSystems">
        <title>Genome- and Community-Level Interaction Insights into Carbon Utilization and Element Cycling Functions of Hydrothermarchaeota in Hydrothermal Sediment.</title>
        <authorList>
            <person name="Zhou Z."/>
            <person name="Liu Y."/>
            <person name="Xu W."/>
            <person name="Pan J."/>
            <person name="Luo Z.H."/>
            <person name="Li M."/>
        </authorList>
    </citation>
    <scope>NUCLEOTIDE SEQUENCE [LARGE SCALE GENOMIC DNA]</scope>
    <source>
        <strain evidence="1">SpSt-1121</strain>
    </source>
</reference>
<gene>
    <name evidence="1" type="ORF">ENM84_02635</name>
</gene>